<evidence type="ECO:0000256" key="7">
    <source>
        <dbReference type="SAM" id="Phobius"/>
    </source>
</evidence>
<evidence type="ECO:0000256" key="4">
    <source>
        <dbReference type="ARBA" id="ARBA00023136"/>
    </source>
</evidence>
<evidence type="ECO:0000256" key="5">
    <source>
        <dbReference type="ARBA" id="ARBA00038359"/>
    </source>
</evidence>
<name>A0A8H6J8U0_9PEZI</name>
<dbReference type="Proteomes" id="UP000652219">
    <property type="component" value="Unassembled WGS sequence"/>
</dbReference>
<gene>
    <name evidence="9" type="ORF">CSOJ01_07654</name>
</gene>
<reference evidence="9 10" key="1">
    <citation type="journal article" date="2020" name="Phytopathology">
        <title>Genome Sequence Resources of Colletotrichum truncatum, C. plurivorum, C. musicola, and C. sojae: Four Species Pathogenic to Soybean (Glycine max).</title>
        <authorList>
            <person name="Rogerio F."/>
            <person name="Boufleur T.R."/>
            <person name="Ciampi-Guillardi M."/>
            <person name="Sukno S.A."/>
            <person name="Thon M.R."/>
            <person name="Massola Junior N.S."/>
            <person name="Baroncelli R."/>
        </authorList>
    </citation>
    <scope>NUCLEOTIDE SEQUENCE [LARGE SCALE GENOMIC DNA]</scope>
    <source>
        <strain evidence="9 10">LFN0009</strain>
    </source>
</reference>
<dbReference type="PANTHER" id="PTHR33048:SF108">
    <property type="entry name" value="INTEGRAL MEMBRANE PROTEIN"/>
    <property type="match status" value="1"/>
</dbReference>
<feature type="transmembrane region" description="Helical" evidence="7">
    <location>
        <begin position="164"/>
        <end position="190"/>
    </location>
</feature>
<keyword evidence="2 7" id="KW-0812">Transmembrane</keyword>
<evidence type="ECO:0000313" key="9">
    <source>
        <dbReference type="EMBL" id="KAF6808241.1"/>
    </source>
</evidence>
<comment type="caution">
    <text evidence="9">The sequence shown here is derived from an EMBL/GenBank/DDBJ whole genome shotgun (WGS) entry which is preliminary data.</text>
</comment>
<comment type="similarity">
    <text evidence="5">Belongs to the SAT4 family.</text>
</comment>
<keyword evidence="10" id="KW-1185">Reference proteome</keyword>
<feature type="transmembrane region" description="Helical" evidence="7">
    <location>
        <begin position="41"/>
        <end position="61"/>
    </location>
</feature>
<feature type="domain" description="Rhodopsin" evidence="8">
    <location>
        <begin position="92"/>
        <end position="281"/>
    </location>
</feature>
<evidence type="ECO:0000259" key="8">
    <source>
        <dbReference type="Pfam" id="PF20684"/>
    </source>
</evidence>
<dbReference type="Pfam" id="PF20684">
    <property type="entry name" value="Fung_rhodopsin"/>
    <property type="match status" value="1"/>
</dbReference>
<evidence type="ECO:0000313" key="10">
    <source>
        <dbReference type="Proteomes" id="UP000652219"/>
    </source>
</evidence>
<dbReference type="InterPro" id="IPR049326">
    <property type="entry name" value="Rhodopsin_dom_fungi"/>
</dbReference>
<evidence type="ECO:0000256" key="2">
    <source>
        <dbReference type="ARBA" id="ARBA00022692"/>
    </source>
</evidence>
<feature type="transmembrane region" description="Helical" evidence="7">
    <location>
        <begin position="123"/>
        <end position="144"/>
    </location>
</feature>
<feature type="transmembrane region" description="Helical" evidence="7">
    <location>
        <begin position="265"/>
        <end position="285"/>
    </location>
</feature>
<dbReference type="GO" id="GO:0016020">
    <property type="term" value="C:membrane"/>
    <property type="evidence" value="ECO:0007669"/>
    <property type="project" value="UniProtKB-SubCell"/>
</dbReference>
<dbReference type="InterPro" id="IPR052337">
    <property type="entry name" value="SAT4-like"/>
</dbReference>
<organism evidence="9 10">
    <name type="scientific">Colletotrichum sojae</name>
    <dbReference type="NCBI Taxonomy" id="2175907"/>
    <lineage>
        <taxon>Eukaryota</taxon>
        <taxon>Fungi</taxon>
        <taxon>Dikarya</taxon>
        <taxon>Ascomycota</taxon>
        <taxon>Pezizomycotina</taxon>
        <taxon>Sordariomycetes</taxon>
        <taxon>Hypocreomycetidae</taxon>
        <taxon>Glomerellales</taxon>
        <taxon>Glomerellaceae</taxon>
        <taxon>Colletotrichum</taxon>
        <taxon>Colletotrichum orchidearum species complex</taxon>
    </lineage>
</organism>
<sequence>MRIVIPQAGAGPPAALQVRAAPLATVPPPASTEDVLHTINLVSQILSMCFVSLFMAVRMFAKTFVAPPFHTEDWLALVAWILSLGYSVTGLMIYSPCSYFTKLALLWIIIRVFRLHRKTIIGTYAIIVFLTTYSIPILFLKGFVCRPIEGYWDPTVATSCYNQRAIFVADTAVSAVTDLAVLFIPVPVAVTLRMSWKKRIKVMAMLSSGGVATAASLIRLVLVIKLQNSQDETVDLIRFNLLGYPSTPYSATKHGLTSLYRTAEVSIGLICACLPAVNILLLRAFERSPDSSRNTGGSSRIIELKFLRGSRLRTQRLTAPHAAPAPAAAPEVVPEAPAKSAVEASGDVRGAGRVPVQDVTEVPAELDGETIPLENGATGPRLNDQPRPPF</sequence>
<feature type="transmembrane region" description="Helical" evidence="7">
    <location>
        <begin position="202"/>
        <end position="224"/>
    </location>
</feature>
<protein>
    <submittedName>
        <fullName evidence="9">Integral membrane protein</fullName>
    </submittedName>
</protein>
<feature type="transmembrane region" description="Helical" evidence="7">
    <location>
        <begin position="73"/>
        <end position="93"/>
    </location>
</feature>
<accession>A0A8H6J8U0</accession>
<evidence type="ECO:0000256" key="6">
    <source>
        <dbReference type="SAM" id="MobiDB-lite"/>
    </source>
</evidence>
<keyword evidence="4 7" id="KW-0472">Membrane</keyword>
<dbReference type="AlphaFoldDB" id="A0A8H6J8U0"/>
<evidence type="ECO:0000256" key="1">
    <source>
        <dbReference type="ARBA" id="ARBA00004141"/>
    </source>
</evidence>
<evidence type="ECO:0000256" key="3">
    <source>
        <dbReference type="ARBA" id="ARBA00022989"/>
    </source>
</evidence>
<proteinExistence type="inferred from homology"/>
<keyword evidence="3 7" id="KW-1133">Transmembrane helix</keyword>
<feature type="region of interest" description="Disordered" evidence="6">
    <location>
        <begin position="318"/>
        <end position="390"/>
    </location>
</feature>
<dbReference type="EMBL" id="WIGN01000121">
    <property type="protein sequence ID" value="KAF6808241.1"/>
    <property type="molecule type" value="Genomic_DNA"/>
</dbReference>
<comment type="subcellular location">
    <subcellularLocation>
        <location evidence="1">Membrane</location>
        <topology evidence="1">Multi-pass membrane protein</topology>
    </subcellularLocation>
</comment>
<feature type="compositionally biased region" description="Low complexity" evidence="6">
    <location>
        <begin position="319"/>
        <end position="344"/>
    </location>
</feature>
<dbReference type="PANTHER" id="PTHR33048">
    <property type="entry name" value="PTH11-LIKE INTEGRAL MEMBRANE PROTEIN (AFU_ORTHOLOGUE AFUA_5G11245)"/>
    <property type="match status" value="1"/>
</dbReference>